<dbReference type="RefSeq" id="WP_343761692.1">
    <property type="nucleotide sequence ID" value="NZ_BAAACG010000010.1"/>
</dbReference>
<name>A0ABN1JJZ7_9CLOT</name>
<evidence type="ECO:0000313" key="7">
    <source>
        <dbReference type="Proteomes" id="UP001501510"/>
    </source>
</evidence>
<reference evidence="6 7" key="1">
    <citation type="journal article" date="2019" name="Int. J. Syst. Evol. Microbiol.">
        <title>The Global Catalogue of Microorganisms (GCM) 10K type strain sequencing project: providing services to taxonomists for standard genome sequencing and annotation.</title>
        <authorList>
            <consortium name="The Broad Institute Genomics Platform"/>
            <consortium name="The Broad Institute Genome Sequencing Center for Infectious Disease"/>
            <person name="Wu L."/>
            <person name="Ma J."/>
        </authorList>
    </citation>
    <scope>NUCLEOTIDE SEQUENCE [LARGE SCALE GENOMIC DNA]</scope>
    <source>
        <strain evidence="6 7">JCM 1407</strain>
    </source>
</reference>
<evidence type="ECO:0000256" key="2">
    <source>
        <dbReference type="ARBA" id="ARBA00006161"/>
    </source>
</evidence>
<comment type="subcellular location">
    <subcellularLocation>
        <location evidence="1">Cytoplasm</location>
    </subcellularLocation>
</comment>
<dbReference type="InterPro" id="IPR023101">
    <property type="entry name" value="AF1862-like_dom_sf"/>
</dbReference>
<evidence type="ECO:0000313" key="6">
    <source>
        <dbReference type="EMBL" id="GAA0741453.1"/>
    </source>
</evidence>
<dbReference type="Proteomes" id="UP001501510">
    <property type="component" value="Unassembled WGS sequence"/>
</dbReference>
<keyword evidence="3" id="KW-0963">Cytoplasm</keyword>
<keyword evidence="4" id="KW-0051">Antiviral defense</keyword>
<comment type="caution">
    <text evidence="6">The sequence shown here is derived from an EMBL/GenBank/DDBJ whole genome shotgun (WGS) entry which is preliminary data.</text>
</comment>
<dbReference type="Gene3D" id="1.10.520.30">
    <property type="entry name" value="AF1862-like domain"/>
    <property type="match status" value="1"/>
</dbReference>
<dbReference type="EMBL" id="BAAACG010000010">
    <property type="protein sequence ID" value="GAA0741453.1"/>
    <property type="molecule type" value="Genomic_DNA"/>
</dbReference>
<dbReference type="Pfam" id="PF09701">
    <property type="entry name" value="Cas_Cmr5"/>
    <property type="match status" value="1"/>
</dbReference>
<keyword evidence="7" id="KW-1185">Reference proteome</keyword>
<evidence type="ECO:0000256" key="1">
    <source>
        <dbReference type="ARBA" id="ARBA00004496"/>
    </source>
</evidence>
<dbReference type="NCBIfam" id="TIGR01881">
    <property type="entry name" value="cas_Cmr5"/>
    <property type="match status" value="1"/>
</dbReference>
<evidence type="ECO:0000256" key="3">
    <source>
        <dbReference type="ARBA" id="ARBA00022490"/>
    </source>
</evidence>
<gene>
    <name evidence="6" type="ORF">GCM10008906_22580</name>
</gene>
<protein>
    <recommendedName>
        <fullName evidence="5">CRISPR type III-B/RAMP module-associated protein Cmr5</fullName>
    </recommendedName>
</protein>
<sequence>MDIFNKKSIRVNLIYDFIEDLEFQFEQENFKDFLSLCISIPQYIMKNGLYNTLSFMIKGKEDDDEFQEKASQIIKIYGQLIHTGDIFKLCSNLKVDTEEIEYEEFDGFLDSIKNLSTKEYMILVTNSLEFFIDLKEICENFKEKIK</sequence>
<comment type="similarity">
    <text evidence="2">Belongs to the CRISPR system Cmr5 family.</text>
</comment>
<organism evidence="6 7">
    <name type="scientific">Clostridium oceanicum</name>
    <dbReference type="NCBI Taxonomy" id="1543"/>
    <lineage>
        <taxon>Bacteria</taxon>
        <taxon>Bacillati</taxon>
        <taxon>Bacillota</taxon>
        <taxon>Clostridia</taxon>
        <taxon>Eubacteriales</taxon>
        <taxon>Clostridiaceae</taxon>
        <taxon>Clostridium</taxon>
    </lineage>
</organism>
<accession>A0ABN1JJZ7</accession>
<evidence type="ECO:0000256" key="5">
    <source>
        <dbReference type="ARBA" id="ARBA00030001"/>
    </source>
</evidence>
<dbReference type="InterPro" id="IPR010160">
    <property type="entry name" value="CRISPR-assoc_prot_Cmr5"/>
</dbReference>
<dbReference type="SUPFAM" id="SSF158568">
    <property type="entry name" value="AF1862-like"/>
    <property type="match status" value="1"/>
</dbReference>
<evidence type="ECO:0000256" key="4">
    <source>
        <dbReference type="ARBA" id="ARBA00023118"/>
    </source>
</evidence>
<proteinExistence type="inferred from homology"/>